<feature type="region of interest" description="Disordered" evidence="1">
    <location>
        <begin position="1"/>
        <end position="32"/>
    </location>
</feature>
<dbReference type="AlphaFoldDB" id="A0A0F9BR40"/>
<evidence type="ECO:0000313" key="2">
    <source>
        <dbReference type="EMBL" id="KKL16332.1"/>
    </source>
</evidence>
<reference evidence="2" key="1">
    <citation type="journal article" date="2015" name="Nature">
        <title>Complex archaea that bridge the gap between prokaryotes and eukaryotes.</title>
        <authorList>
            <person name="Spang A."/>
            <person name="Saw J.H."/>
            <person name="Jorgensen S.L."/>
            <person name="Zaremba-Niedzwiedzka K."/>
            <person name="Martijn J."/>
            <person name="Lind A.E."/>
            <person name="van Eijk R."/>
            <person name="Schleper C."/>
            <person name="Guy L."/>
            <person name="Ettema T.J."/>
        </authorList>
    </citation>
    <scope>NUCLEOTIDE SEQUENCE</scope>
</reference>
<comment type="caution">
    <text evidence="2">The sequence shown here is derived from an EMBL/GenBank/DDBJ whole genome shotgun (WGS) entry which is preliminary data.</text>
</comment>
<organism evidence="2">
    <name type="scientific">marine sediment metagenome</name>
    <dbReference type="NCBI Taxonomy" id="412755"/>
    <lineage>
        <taxon>unclassified sequences</taxon>
        <taxon>metagenomes</taxon>
        <taxon>ecological metagenomes</taxon>
    </lineage>
</organism>
<accession>A0A0F9BR40</accession>
<proteinExistence type="predicted"/>
<evidence type="ECO:0000256" key="1">
    <source>
        <dbReference type="SAM" id="MobiDB-lite"/>
    </source>
</evidence>
<dbReference type="EMBL" id="LAZR01039706">
    <property type="protein sequence ID" value="KKL16332.1"/>
    <property type="molecule type" value="Genomic_DNA"/>
</dbReference>
<name>A0A0F9BR40_9ZZZZ</name>
<protein>
    <submittedName>
        <fullName evidence="2">Uncharacterized protein</fullName>
    </submittedName>
</protein>
<feature type="compositionally biased region" description="Polar residues" evidence="1">
    <location>
        <begin position="1"/>
        <end position="16"/>
    </location>
</feature>
<sequence>MAEVQSNPTPEKTNGDATPAPEEKVLTPQEKGSIKAQEKVAFEVEYENLSDSEGLTVLKAKAAVKREVETIRAKLEHPEFVELSKRLTAALKG</sequence>
<gene>
    <name evidence="2" type="ORF">LCGC14_2496640</name>
</gene>